<sequence length="66" mass="7663">MGERRPETEHTGARKGRFGGDGRERRDARRRRSRSPRRRGPRRRRRGRGSHEGGARRIAGRKGGLF</sequence>
<reference evidence="2" key="1">
    <citation type="submission" date="2019-03" db="EMBL/GenBank/DDBJ databases">
        <title>WGS assembly of Setaria viridis.</title>
        <authorList>
            <person name="Huang P."/>
            <person name="Jenkins J."/>
            <person name="Grimwood J."/>
            <person name="Barry K."/>
            <person name="Healey A."/>
            <person name="Mamidi S."/>
            <person name="Sreedasyam A."/>
            <person name="Shu S."/>
            <person name="Feldman M."/>
            <person name="Wu J."/>
            <person name="Yu Y."/>
            <person name="Chen C."/>
            <person name="Johnson J."/>
            <person name="Rokhsar D."/>
            <person name="Baxter I."/>
            <person name="Schmutz J."/>
            <person name="Brutnell T."/>
            <person name="Kellogg E."/>
        </authorList>
    </citation>
    <scope>NUCLEOTIDE SEQUENCE [LARGE SCALE GENOMIC DNA]</scope>
</reference>
<accession>A0A4U6ULS8</accession>
<dbReference type="Gramene" id="TKW17188">
    <property type="protein sequence ID" value="TKW17188"/>
    <property type="gene ID" value="SEVIR_5G350133v2"/>
</dbReference>
<keyword evidence="3" id="KW-1185">Reference proteome</keyword>
<feature type="compositionally biased region" description="Basic and acidic residues" evidence="1">
    <location>
        <begin position="1"/>
        <end position="27"/>
    </location>
</feature>
<proteinExistence type="predicted"/>
<name>A0A4U6ULS8_SETVI</name>
<organism evidence="2 3">
    <name type="scientific">Setaria viridis</name>
    <name type="common">Green bristlegrass</name>
    <name type="synonym">Setaria italica subsp. viridis</name>
    <dbReference type="NCBI Taxonomy" id="4556"/>
    <lineage>
        <taxon>Eukaryota</taxon>
        <taxon>Viridiplantae</taxon>
        <taxon>Streptophyta</taxon>
        <taxon>Embryophyta</taxon>
        <taxon>Tracheophyta</taxon>
        <taxon>Spermatophyta</taxon>
        <taxon>Magnoliopsida</taxon>
        <taxon>Liliopsida</taxon>
        <taxon>Poales</taxon>
        <taxon>Poaceae</taxon>
        <taxon>PACMAD clade</taxon>
        <taxon>Panicoideae</taxon>
        <taxon>Panicodae</taxon>
        <taxon>Paniceae</taxon>
        <taxon>Cenchrinae</taxon>
        <taxon>Setaria</taxon>
    </lineage>
</organism>
<dbReference type="EMBL" id="CM016556">
    <property type="protein sequence ID" value="TKW17188.1"/>
    <property type="molecule type" value="Genomic_DNA"/>
</dbReference>
<feature type="compositionally biased region" description="Basic residues" evidence="1">
    <location>
        <begin position="28"/>
        <end position="48"/>
    </location>
</feature>
<feature type="region of interest" description="Disordered" evidence="1">
    <location>
        <begin position="1"/>
        <end position="66"/>
    </location>
</feature>
<dbReference type="Proteomes" id="UP000298652">
    <property type="component" value="Chromosome 5"/>
</dbReference>
<evidence type="ECO:0000313" key="2">
    <source>
        <dbReference type="EMBL" id="TKW17188.1"/>
    </source>
</evidence>
<protein>
    <submittedName>
        <fullName evidence="2">Uncharacterized protein</fullName>
    </submittedName>
</protein>
<gene>
    <name evidence="2" type="ORF">SEVIR_5G350133v2</name>
</gene>
<evidence type="ECO:0000313" key="3">
    <source>
        <dbReference type="Proteomes" id="UP000298652"/>
    </source>
</evidence>
<dbReference type="AlphaFoldDB" id="A0A4U6ULS8"/>
<evidence type="ECO:0000256" key="1">
    <source>
        <dbReference type="SAM" id="MobiDB-lite"/>
    </source>
</evidence>